<evidence type="ECO:0000256" key="2">
    <source>
        <dbReference type="ARBA" id="ARBA00023125"/>
    </source>
</evidence>
<dbReference type="InterPro" id="IPR018060">
    <property type="entry name" value="HTH_AraC"/>
</dbReference>
<dbReference type="Pfam" id="PF12833">
    <property type="entry name" value="HTH_18"/>
    <property type="match status" value="1"/>
</dbReference>
<evidence type="ECO:0000313" key="5">
    <source>
        <dbReference type="EMBL" id="SHK12754.1"/>
    </source>
</evidence>
<organism evidence="5 6">
    <name type="scientific">Nocardiopsis flavescens</name>
    <dbReference type="NCBI Taxonomy" id="758803"/>
    <lineage>
        <taxon>Bacteria</taxon>
        <taxon>Bacillati</taxon>
        <taxon>Actinomycetota</taxon>
        <taxon>Actinomycetes</taxon>
        <taxon>Streptosporangiales</taxon>
        <taxon>Nocardiopsidaceae</taxon>
        <taxon>Nocardiopsis</taxon>
    </lineage>
</organism>
<dbReference type="OrthoDB" id="186135at2"/>
<dbReference type="Gene3D" id="1.10.10.60">
    <property type="entry name" value="Homeodomain-like"/>
    <property type="match status" value="2"/>
</dbReference>
<evidence type="ECO:0000313" key="6">
    <source>
        <dbReference type="Proteomes" id="UP000184452"/>
    </source>
</evidence>
<dbReference type="EMBL" id="FQZK01000014">
    <property type="protein sequence ID" value="SHK12754.1"/>
    <property type="molecule type" value="Genomic_DNA"/>
</dbReference>
<reference evidence="5 6" key="1">
    <citation type="submission" date="2016-11" db="EMBL/GenBank/DDBJ databases">
        <authorList>
            <person name="Jaros S."/>
            <person name="Januszkiewicz K."/>
            <person name="Wedrychowicz H."/>
        </authorList>
    </citation>
    <scope>NUCLEOTIDE SEQUENCE [LARGE SCALE GENOMIC DNA]</scope>
    <source>
        <strain evidence="5 6">CGMCC 4.5723</strain>
    </source>
</reference>
<dbReference type="PANTHER" id="PTHR46796:SF13">
    <property type="entry name" value="HTH-TYPE TRANSCRIPTIONAL ACTIVATOR RHAS"/>
    <property type="match status" value="1"/>
</dbReference>
<evidence type="ECO:0000259" key="4">
    <source>
        <dbReference type="PROSITE" id="PS01124"/>
    </source>
</evidence>
<dbReference type="Proteomes" id="UP000184452">
    <property type="component" value="Unassembled WGS sequence"/>
</dbReference>
<dbReference type="STRING" id="758803.SAMN05421803_11417"/>
<dbReference type="InterPro" id="IPR050204">
    <property type="entry name" value="AraC_XylS_family_regulators"/>
</dbReference>
<evidence type="ECO:0000256" key="3">
    <source>
        <dbReference type="ARBA" id="ARBA00023163"/>
    </source>
</evidence>
<keyword evidence="2 5" id="KW-0238">DNA-binding</keyword>
<name>A0A1M6PXQ3_9ACTN</name>
<gene>
    <name evidence="5" type="ORF">SAMN05421803_11417</name>
</gene>
<feature type="domain" description="HTH araC/xylS-type" evidence="4">
    <location>
        <begin position="181"/>
        <end position="279"/>
    </location>
</feature>
<dbReference type="SMART" id="SM00342">
    <property type="entry name" value="HTH_ARAC"/>
    <property type="match status" value="1"/>
</dbReference>
<dbReference type="GO" id="GO:0003700">
    <property type="term" value="F:DNA-binding transcription factor activity"/>
    <property type="evidence" value="ECO:0007669"/>
    <property type="project" value="InterPro"/>
</dbReference>
<accession>A0A1M6PXQ3</accession>
<dbReference type="PANTHER" id="PTHR46796">
    <property type="entry name" value="HTH-TYPE TRANSCRIPTIONAL ACTIVATOR RHAS-RELATED"/>
    <property type="match status" value="1"/>
</dbReference>
<keyword evidence="1" id="KW-0805">Transcription regulation</keyword>
<dbReference type="RefSeq" id="WP_073381211.1">
    <property type="nucleotide sequence ID" value="NZ_FQZK01000014.1"/>
</dbReference>
<proteinExistence type="predicted"/>
<protein>
    <submittedName>
        <fullName evidence="5">AraC-type DNA-binding protein</fullName>
    </submittedName>
</protein>
<evidence type="ECO:0000256" key="1">
    <source>
        <dbReference type="ARBA" id="ARBA00023015"/>
    </source>
</evidence>
<sequence length="282" mass="30632">MTAPVRPTASERITLAFVRSGAAVLLGGFGERRVERGGVVMLGAHTLCGWEPDPAVEVVTVALDRDFVLDQLYWQHRPWLGGREEAHDILDAVYVRPARVLTLDAATAALVFPPLEELAGLGAGEPAPSRFYRAQALLFTVLDLVRPFVGAASFAPRGRGRRSRVAGPPPGHLASLRTEARGAAALLRQDPAEPWTLDGLARRVHLSPSQLGRVFADAFGCGPMAYLATVRTERMAHLLRTTDDPVAVTARLAGWSDPDHARRVFRRSLGVTPTRYRAGARR</sequence>
<dbReference type="GO" id="GO:0043565">
    <property type="term" value="F:sequence-specific DNA binding"/>
    <property type="evidence" value="ECO:0007669"/>
    <property type="project" value="InterPro"/>
</dbReference>
<dbReference type="InterPro" id="IPR009057">
    <property type="entry name" value="Homeodomain-like_sf"/>
</dbReference>
<dbReference type="SUPFAM" id="SSF46689">
    <property type="entry name" value="Homeodomain-like"/>
    <property type="match status" value="2"/>
</dbReference>
<keyword evidence="6" id="KW-1185">Reference proteome</keyword>
<dbReference type="PROSITE" id="PS01124">
    <property type="entry name" value="HTH_ARAC_FAMILY_2"/>
    <property type="match status" value="1"/>
</dbReference>
<dbReference type="AlphaFoldDB" id="A0A1M6PXQ3"/>
<keyword evidence="3" id="KW-0804">Transcription</keyword>